<dbReference type="EMBL" id="FOPP01000004">
    <property type="protein sequence ID" value="SFH06050.1"/>
    <property type="molecule type" value="Genomic_DNA"/>
</dbReference>
<dbReference type="Proteomes" id="UP000199666">
    <property type="component" value="Unassembled WGS sequence"/>
</dbReference>
<sequence length="344" mass="40553">MNKQPRKRAFKLPIFTTISRYVKKNQLPFMGKSIACVLLLFFGKANTVLGGNLLYAQEVYEKTFLGEINRLLGQINTIDSIRCTEHGIESKNVLLPWYEFKRPFITIDKQVIQLEGWNKEIHIPFAKKRLKPAKQLVERLQKYSFKPLAEFRKDNFYFTLGKSDTVYLAVASYYSIRPISIEDYKDFCEVNDKLLPYFPKVAELSFTMNNLSSAALEEYCGYLSKSWDVPISFFEIGTHGFYRIVIVEKDWNRKEFLDKINGYMKNAYRERPPIRFAYDQILSDRYKSLSWVDVDNMIVDRNKKEVTIKTHSGRELMFTYKEDQYSDIASLHVNFLAFFKEMLN</sequence>
<gene>
    <name evidence="1" type="ORF">SAMN04489864_104365</name>
</gene>
<keyword evidence="2" id="KW-1185">Reference proteome</keyword>
<name>A0A1I2WXM1_9SPHI</name>
<dbReference type="STRING" id="414048.SAMN04489864_104365"/>
<evidence type="ECO:0000313" key="1">
    <source>
        <dbReference type="EMBL" id="SFH06050.1"/>
    </source>
</evidence>
<reference evidence="1 2" key="1">
    <citation type="submission" date="2016-10" db="EMBL/GenBank/DDBJ databases">
        <authorList>
            <person name="de Groot N.N."/>
        </authorList>
    </citation>
    <scope>NUCLEOTIDE SEQUENCE [LARGE SCALE GENOMIC DNA]</scope>
    <source>
        <strain evidence="1 2">DSM 18684</strain>
    </source>
</reference>
<proteinExistence type="predicted"/>
<protein>
    <submittedName>
        <fullName evidence="1">Uncharacterized protein</fullName>
    </submittedName>
</protein>
<dbReference type="AlphaFoldDB" id="A0A1I2WXM1"/>
<evidence type="ECO:0000313" key="2">
    <source>
        <dbReference type="Proteomes" id="UP000199666"/>
    </source>
</evidence>
<organism evidence="1 2">
    <name type="scientific">Pedobacter insulae</name>
    <dbReference type="NCBI Taxonomy" id="414048"/>
    <lineage>
        <taxon>Bacteria</taxon>
        <taxon>Pseudomonadati</taxon>
        <taxon>Bacteroidota</taxon>
        <taxon>Sphingobacteriia</taxon>
        <taxon>Sphingobacteriales</taxon>
        <taxon>Sphingobacteriaceae</taxon>
        <taxon>Pedobacter</taxon>
    </lineage>
</organism>
<accession>A0A1I2WXM1</accession>